<reference evidence="8" key="1">
    <citation type="submission" date="2017-04" db="EMBL/GenBank/DDBJ databases">
        <title>Function of individual gut microbiota members based on whole genome sequencing of pure cultures obtained from chicken caecum.</title>
        <authorList>
            <person name="Medvecky M."/>
            <person name="Cejkova D."/>
            <person name="Polansky O."/>
            <person name="Karasova D."/>
            <person name="Kubasova T."/>
            <person name="Cizek A."/>
            <person name="Rychlik I."/>
        </authorList>
    </citation>
    <scope>NUCLEOTIDE SEQUENCE [LARGE SCALE GENOMIC DNA]</scope>
    <source>
        <strain evidence="8">An180</strain>
    </source>
</reference>
<dbReference type="InterPro" id="IPR002104">
    <property type="entry name" value="Integrase_catalytic"/>
</dbReference>
<keyword evidence="4" id="KW-0238">DNA-binding</keyword>
<comment type="caution">
    <text evidence="7">The sequence shown here is derived from an EMBL/GenBank/DDBJ whole genome shotgun (WGS) entry which is preliminary data.</text>
</comment>
<dbReference type="EMBL" id="NFKK01000020">
    <property type="protein sequence ID" value="OUP51562.1"/>
    <property type="molecule type" value="Genomic_DNA"/>
</dbReference>
<evidence type="ECO:0000313" key="7">
    <source>
        <dbReference type="EMBL" id="OUP51562.1"/>
    </source>
</evidence>
<dbReference type="AlphaFoldDB" id="A0A1Y4LBY5"/>
<dbReference type="InterPro" id="IPR010998">
    <property type="entry name" value="Integrase_recombinase_N"/>
</dbReference>
<dbReference type="PANTHER" id="PTHR30349:SF41">
    <property type="entry name" value="INTEGRASE_RECOMBINASE PROTEIN MJ0367-RELATED"/>
    <property type="match status" value="1"/>
</dbReference>
<dbReference type="InterPro" id="IPR011010">
    <property type="entry name" value="DNA_brk_join_enz"/>
</dbReference>
<dbReference type="Gene3D" id="1.10.443.10">
    <property type="entry name" value="Intergrase catalytic core"/>
    <property type="match status" value="1"/>
</dbReference>
<dbReference type="InterPro" id="IPR050090">
    <property type="entry name" value="Tyrosine_recombinase_XerCD"/>
</dbReference>
<dbReference type="PANTHER" id="PTHR30349">
    <property type="entry name" value="PHAGE INTEGRASE-RELATED"/>
    <property type="match status" value="1"/>
</dbReference>
<dbReference type="CDD" id="cd01189">
    <property type="entry name" value="INT_ICEBs1_C_like"/>
    <property type="match status" value="1"/>
</dbReference>
<dbReference type="Proteomes" id="UP000195897">
    <property type="component" value="Unassembled WGS sequence"/>
</dbReference>
<proteinExistence type="inferred from homology"/>
<keyword evidence="3" id="KW-0229">DNA integration</keyword>
<evidence type="ECO:0000256" key="3">
    <source>
        <dbReference type="ARBA" id="ARBA00022908"/>
    </source>
</evidence>
<dbReference type="SUPFAM" id="SSF56349">
    <property type="entry name" value="DNA breaking-rejoining enzymes"/>
    <property type="match status" value="1"/>
</dbReference>
<comment type="similarity">
    <text evidence="2">Belongs to the 'phage' integrase family.</text>
</comment>
<evidence type="ECO:0000313" key="8">
    <source>
        <dbReference type="Proteomes" id="UP000195897"/>
    </source>
</evidence>
<gene>
    <name evidence="7" type="ORF">B5F17_12610</name>
</gene>
<dbReference type="GO" id="GO:0006310">
    <property type="term" value="P:DNA recombination"/>
    <property type="evidence" value="ECO:0007669"/>
    <property type="project" value="UniProtKB-KW"/>
</dbReference>
<evidence type="ECO:0000256" key="5">
    <source>
        <dbReference type="ARBA" id="ARBA00023172"/>
    </source>
</evidence>
<dbReference type="Pfam" id="PF14659">
    <property type="entry name" value="Phage_int_SAM_3"/>
    <property type="match status" value="1"/>
</dbReference>
<name>A0A1Y4LBY5_9FIRM</name>
<sequence>MRRTNTAKWLENYNRWQIKVQKNGERRTFTCSTPGRTGQRLCNAKADAWLDDNITDTSARIDRLFADYIDMLKETTSKSNWIKADAFGRNWILPTIGRRKVSDLNEQHLQNIINKAYAKGLAKKTLTNLRATLLSFIKYCRKRKATTLLPENITIPKGARSAQKVILQPDHLAVLFSVSTTMKRGKRLPDPLIYAYRFQVLTGLRPGELLGLRWQDIRGSEVFVCRSLNAYHEITTGKNENAVRHFFLSPTAAHILDQQRAQADGDRVFGEVDPQTYRRAWQRYCAANEIPQTTPYEMRHTFISIAKNLSEGQIRPLVGHSKNMDTFGVYGHELRGELQQTAQQIDNLFTEILAKQ</sequence>
<evidence type="ECO:0000256" key="4">
    <source>
        <dbReference type="ARBA" id="ARBA00023125"/>
    </source>
</evidence>
<comment type="function">
    <text evidence="1">Site-specific tyrosine recombinase, which acts by catalyzing the cutting and rejoining of the recombining DNA molecules.</text>
</comment>
<keyword evidence="5" id="KW-0233">DNA recombination</keyword>
<feature type="domain" description="Tyr recombinase" evidence="6">
    <location>
        <begin position="167"/>
        <end position="343"/>
    </location>
</feature>
<dbReference type="GO" id="GO:0015074">
    <property type="term" value="P:DNA integration"/>
    <property type="evidence" value="ECO:0007669"/>
    <property type="project" value="UniProtKB-KW"/>
</dbReference>
<dbReference type="GO" id="GO:0003677">
    <property type="term" value="F:DNA binding"/>
    <property type="evidence" value="ECO:0007669"/>
    <property type="project" value="UniProtKB-KW"/>
</dbReference>
<evidence type="ECO:0000256" key="1">
    <source>
        <dbReference type="ARBA" id="ARBA00003283"/>
    </source>
</evidence>
<dbReference type="PROSITE" id="PS51898">
    <property type="entry name" value="TYR_RECOMBINASE"/>
    <property type="match status" value="1"/>
</dbReference>
<accession>A0A1Y4LBY5</accession>
<evidence type="ECO:0000259" key="6">
    <source>
        <dbReference type="PROSITE" id="PS51898"/>
    </source>
</evidence>
<dbReference type="Gene3D" id="1.10.150.130">
    <property type="match status" value="1"/>
</dbReference>
<dbReference type="Pfam" id="PF00589">
    <property type="entry name" value="Phage_integrase"/>
    <property type="match status" value="1"/>
</dbReference>
<protein>
    <recommendedName>
        <fullName evidence="6">Tyr recombinase domain-containing protein</fullName>
    </recommendedName>
</protein>
<organism evidence="7 8">
    <name type="scientific">Butyricicoccus pullicaecorum</name>
    <dbReference type="NCBI Taxonomy" id="501571"/>
    <lineage>
        <taxon>Bacteria</taxon>
        <taxon>Bacillati</taxon>
        <taxon>Bacillota</taxon>
        <taxon>Clostridia</taxon>
        <taxon>Eubacteriales</taxon>
        <taxon>Butyricicoccaceae</taxon>
        <taxon>Butyricicoccus</taxon>
    </lineage>
</organism>
<dbReference type="InterPro" id="IPR004107">
    <property type="entry name" value="Integrase_SAM-like_N"/>
</dbReference>
<dbReference type="InterPro" id="IPR013762">
    <property type="entry name" value="Integrase-like_cat_sf"/>
</dbReference>
<evidence type="ECO:0000256" key="2">
    <source>
        <dbReference type="ARBA" id="ARBA00008857"/>
    </source>
</evidence>
<dbReference type="RefSeq" id="WP_087374339.1">
    <property type="nucleotide sequence ID" value="NZ_NFKK01000020.1"/>
</dbReference>